<dbReference type="SUPFAM" id="SSF53062">
    <property type="entry name" value="PTS system fructose IIA component-like"/>
    <property type="match status" value="1"/>
</dbReference>
<dbReference type="Proteomes" id="UP000199006">
    <property type="component" value="Unassembled WGS sequence"/>
</dbReference>
<dbReference type="STRING" id="29563.SAMN02983006_00700"/>
<keyword evidence="8" id="KW-1185">Reference proteome</keyword>
<dbReference type="Gene3D" id="3.40.50.510">
    <property type="entry name" value="Phosphotransferase system, mannose-type IIA component"/>
    <property type="match status" value="1"/>
</dbReference>
<dbReference type="InterPro" id="IPR012844">
    <property type="entry name" value="DhaM_N"/>
</dbReference>
<evidence type="ECO:0000313" key="7">
    <source>
        <dbReference type="EMBL" id="SFL28199.1"/>
    </source>
</evidence>
<dbReference type="InterPro" id="IPR004701">
    <property type="entry name" value="PTS_EIIA_man-typ"/>
</dbReference>
<feature type="domain" description="PTS EIIA type-4" evidence="6">
    <location>
        <begin position="1"/>
        <end position="132"/>
    </location>
</feature>
<dbReference type="RefSeq" id="WP_089859741.1">
    <property type="nucleotide sequence ID" value="NZ_FOTI01000006.1"/>
</dbReference>
<dbReference type="PANTHER" id="PTHR38594:SF1">
    <property type="entry name" value="PEP-DEPENDENT DIHYDROXYACETONE KINASE, PHOSPHORYL DONOR SUBUNIT DHAM"/>
    <property type="match status" value="1"/>
</dbReference>
<dbReference type="PROSITE" id="PS51096">
    <property type="entry name" value="PTS_EIIA_TYPE_4"/>
    <property type="match status" value="1"/>
</dbReference>
<sequence length="132" mass="14042">MVSILIISHSEKIALGTKELAEQMKQAELDIKAVGGTSDGSLGTDTEEIEAALQQIDKSEGVIVLADLGSAVMSFEMIYESLEPDIQAKIKLANAPLVEGAILATVESSLGKNMTEILATIEKKSIIEKNNL</sequence>
<evidence type="ECO:0000256" key="1">
    <source>
        <dbReference type="ARBA" id="ARBA00001113"/>
    </source>
</evidence>
<reference evidence="7 8" key="1">
    <citation type="submission" date="2016-10" db="EMBL/GenBank/DDBJ databases">
        <authorList>
            <person name="de Groot N.N."/>
        </authorList>
    </citation>
    <scope>NUCLEOTIDE SEQUENCE [LARGE SCALE GENOMIC DNA]</scope>
    <source>
        <strain evidence="7 8">ATCC 51327</strain>
    </source>
</reference>
<dbReference type="PANTHER" id="PTHR38594">
    <property type="entry name" value="PEP-DEPENDENT DIHYDROXYACETONE KINASE, PHOSPHORYL DONOR SUBUNIT DHAM"/>
    <property type="match status" value="1"/>
</dbReference>
<dbReference type="OrthoDB" id="7065393at2"/>
<proteinExistence type="predicted"/>
<protein>
    <recommendedName>
        <fullName evidence="3">phosphoenolpyruvate--glycerone phosphotransferase</fullName>
        <ecNumber evidence="3">2.7.1.121</ecNumber>
    </recommendedName>
</protein>
<evidence type="ECO:0000256" key="4">
    <source>
        <dbReference type="ARBA" id="ARBA00022679"/>
    </source>
</evidence>
<dbReference type="InterPro" id="IPR039643">
    <property type="entry name" value="DhaM"/>
</dbReference>
<dbReference type="NCBIfam" id="TIGR02364">
    <property type="entry name" value="dha_pts"/>
    <property type="match status" value="1"/>
</dbReference>
<comment type="function">
    <text evidence="2">Component of the dihydroxyacetone kinase complex, which is responsible for the phosphoenolpyruvate (PEP)-dependent phosphorylation of dihydroxyacetone. DhaM serves as the phosphoryl donor. Is phosphorylated by phosphoenolpyruvate in an EI- and HPr-dependent reaction, and a phosphorelay system on histidine residues finally leads to phosphoryl transfer to DhaL and dihydroxyacetone.</text>
</comment>
<keyword evidence="4" id="KW-0808">Transferase</keyword>
<accession>A0A1I4GEA5</accession>
<comment type="catalytic activity">
    <reaction evidence="1">
        <text>dihydroxyacetone + phosphoenolpyruvate = dihydroxyacetone phosphate + pyruvate</text>
        <dbReference type="Rhea" id="RHEA:18381"/>
        <dbReference type="ChEBI" id="CHEBI:15361"/>
        <dbReference type="ChEBI" id="CHEBI:16016"/>
        <dbReference type="ChEBI" id="CHEBI:57642"/>
        <dbReference type="ChEBI" id="CHEBI:58702"/>
        <dbReference type="EC" id="2.7.1.121"/>
    </reaction>
</comment>
<evidence type="ECO:0000256" key="3">
    <source>
        <dbReference type="ARBA" id="ARBA00012095"/>
    </source>
</evidence>
<evidence type="ECO:0000313" key="8">
    <source>
        <dbReference type="Proteomes" id="UP000199006"/>
    </source>
</evidence>
<name>A0A1I4GEA5_9FIRM</name>
<dbReference type="GO" id="GO:0047324">
    <property type="term" value="F:phosphoenolpyruvate-glycerone phosphotransferase activity"/>
    <property type="evidence" value="ECO:0007669"/>
    <property type="project" value="UniProtKB-EC"/>
</dbReference>
<dbReference type="AlphaFoldDB" id="A0A1I4GEA5"/>
<organism evidence="7 8">
    <name type="scientific">Halanaerobium salsuginis</name>
    <dbReference type="NCBI Taxonomy" id="29563"/>
    <lineage>
        <taxon>Bacteria</taxon>
        <taxon>Bacillati</taxon>
        <taxon>Bacillota</taxon>
        <taxon>Clostridia</taxon>
        <taxon>Halanaerobiales</taxon>
        <taxon>Halanaerobiaceae</taxon>
        <taxon>Halanaerobium</taxon>
    </lineage>
</organism>
<gene>
    <name evidence="7" type="ORF">SAMN02983006_00700</name>
</gene>
<evidence type="ECO:0000256" key="2">
    <source>
        <dbReference type="ARBA" id="ARBA00002788"/>
    </source>
</evidence>
<dbReference type="EC" id="2.7.1.121" evidence="3"/>
<comment type="subunit">
    <text evidence="5">Homodimer. The dihydroxyacetone kinase complex is composed of a homodimer of DhaM, a homodimer of DhaK and the subunit DhaL.</text>
</comment>
<dbReference type="InterPro" id="IPR036662">
    <property type="entry name" value="PTS_EIIA_man-typ_sf"/>
</dbReference>
<evidence type="ECO:0000259" key="6">
    <source>
        <dbReference type="PROSITE" id="PS51096"/>
    </source>
</evidence>
<dbReference type="GO" id="GO:0009401">
    <property type="term" value="P:phosphoenolpyruvate-dependent sugar phosphotransferase system"/>
    <property type="evidence" value="ECO:0007669"/>
    <property type="project" value="InterPro"/>
</dbReference>
<dbReference type="GO" id="GO:0019563">
    <property type="term" value="P:glycerol catabolic process"/>
    <property type="evidence" value="ECO:0007669"/>
    <property type="project" value="InterPro"/>
</dbReference>
<dbReference type="GO" id="GO:0016020">
    <property type="term" value="C:membrane"/>
    <property type="evidence" value="ECO:0007669"/>
    <property type="project" value="InterPro"/>
</dbReference>
<dbReference type="Pfam" id="PF03610">
    <property type="entry name" value="EIIA-man"/>
    <property type="match status" value="1"/>
</dbReference>
<evidence type="ECO:0000256" key="5">
    <source>
        <dbReference type="ARBA" id="ARBA00046577"/>
    </source>
</evidence>
<keyword evidence="7" id="KW-0418">Kinase</keyword>
<dbReference type="EMBL" id="FOTI01000006">
    <property type="protein sequence ID" value="SFL28199.1"/>
    <property type="molecule type" value="Genomic_DNA"/>
</dbReference>